<dbReference type="Pfam" id="PF00069">
    <property type="entry name" value="Pkinase"/>
    <property type="match status" value="1"/>
</dbReference>
<dbReference type="GO" id="GO:0004683">
    <property type="term" value="F:calcium/calmodulin-dependent protein kinase activity"/>
    <property type="evidence" value="ECO:0007669"/>
    <property type="project" value="TreeGrafter"/>
</dbReference>
<dbReference type="FunFam" id="1.10.510.10:FF:000995">
    <property type="entry name" value="BcCMK3, calcium/calmodulin-dependent protein kinase"/>
    <property type="match status" value="1"/>
</dbReference>
<dbReference type="FunFam" id="3.30.200.20:FF:000447">
    <property type="entry name" value="Calcium/calmodulin dependent protein kinase"/>
    <property type="match status" value="1"/>
</dbReference>
<evidence type="ECO:0000313" key="7">
    <source>
        <dbReference type="Proteomes" id="UP000235672"/>
    </source>
</evidence>
<dbReference type="InterPro" id="IPR017441">
    <property type="entry name" value="Protein_kinase_ATP_BS"/>
</dbReference>
<accession>A0A2J6QPQ1</accession>
<keyword evidence="6" id="KW-0418">Kinase</keyword>
<protein>
    <submittedName>
        <fullName evidence="6">BcCMK3, calcium/calmodulin-dependent protein kinase</fullName>
    </submittedName>
</protein>
<evidence type="ECO:0000256" key="3">
    <source>
        <dbReference type="PROSITE-ProRule" id="PRU10141"/>
    </source>
</evidence>
<dbReference type="EMBL" id="KZ613464">
    <property type="protein sequence ID" value="PMD28245.1"/>
    <property type="molecule type" value="Genomic_DNA"/>
</dbReference>
<evidence type="ECO:0000259" key="5">
    <source>
        <dbReference type="PROSITE" id="PS50011"/>
    </source>
</evidence>
<keyword evidence="2 3" id="KW-0067">ATP-binding</keyword>
<feature type="domain" description="Protein kinase" evidence="5">
    <location>
        <begin position="104"/>
        <end position="406"/>
    </location>
</feature>
<dbReference type="SUPFAM" id="SSF56112">
    <property type="entry name" value="Protein kinase-like (PK-like)"/>
    <property type="match status" value="1"/>
</dbReference>
<dbReference type="GO" id="GO:0005516">
    <property type="term" value="F:calmodulin binding"/>
    <property type="evidence" value="ECO:0007669"/>
    <property type="project" value="TreeGrafter"/>
</dbReference>
<evidence type="ECO:0000313" key="6">
    <source>
        <dbReference type="EMBL" id="PMD28245.1"/>
    </source>
</evidence>
<dbReference type="GO" id="GO:0035556">
    <property type="term" value="P:intracellular signal transduction"/>
    <property type="evidence" value="ECO:0007669"/>
    <property type="project" value="TreeGrafter"/>
</dbReference>
<dbReference type="GO" id="GO:0005524">
    <property type="term" value="F:ATP binding"/>
    <property type="evidence" value="ECO:0007669"/>
    <property type="project" value="UniProtKB-UniRule"/>
</dbReference>
<evidence type="ECO:0000256" key="2">
    <source>
        <dbReference type="ARBA" id="ARBA00022840"/>
    </source>
</evidence>
<keyword evidence="1 3" id="KW-0547">Nucleotide-binding</keyword>
<dbReference type="OrthoDB" id="68483at2759"/>
<feature type="region of interest" description="Disordered" evidence="4">
    <location>
        <begin position="476"/>
        <end position="503"/>
    </location>
</feature>
<dbReference type="SMART" id="SM00220">
    <property type="entry name" value="S_TKc"/>
    <property type="match status" value="1"/>
</dbReference>
<dbReference type="Gene3D" id="1.10.510.10">
    <property type="entry name" value="Transferase(Phosphotransferase) domain 1"/>
    <property type="match status" value="1"/>
</dbReference>
<keyword evidence="6" id="KW-0808">Transferase</keyword>
<dbReference type="GO" id="GO:0005737">
    <property type="term" value="C:cytoplasm"/>
    <property type="evidence" value="ECO:0007669"/>
    <property type="project" value="TreeGrafter"/>
</dbReference>
<dbReference type="Gene3D" id="3.30.200.20">
    <property type="entry name" value="Phosphorylase Kinase, domain 1"/>
    <property type="match status" value="1"/>
</dbReference>
<dbReference type="CDD" id="cd14008">
    <property type="entry name" value="STKc_LKB1_CaMKK"/>
    <property type="match status" value="1"/>
</dbReference>
<proteinExistence type="predicted"/>
<gene>
    <name evidence="6" type="ORF">NA56DRAFT_639912</name>
</gene>
<dbReference type="Proteomes" id="UP000235672">
    <property type="component" value="Unassembled WGS sequence"/>
</dbReference>
<dbReference type="PANTHER" id="PTHR24346:SF77">
    <property type="entry name" value="SERINE THREONINE PROTEIN KINASE"/>
    <property type="match status" value="1"/>
</dbReference>
<name>A0A2J6QPQ1_9HELO</name>
<keyword evidence="7" id="KW-1185">Reference proteome</keyword>
<dbReference type="InterPro" id="IPR000719">
    <property type="entry name" value="Prot_kinase_dom"/>
</dbReference>
<dbReference type="PROSITE" id="PS50011">
    <property type="entry name" value="PROTEIN_KINASE_DOM"/>
    <property type="match status" value="1"/>
</dbReference>
<dbReference type="AlphaFoldDB" id="A0A2J6QPQ1"/>
<dbReference type="PANTHER" id="PTHR24346">
    <property type="entry name" value="MAP/MICROTUBULE AFFINITY-REGULATING KINASE"/>
    <property type="match status" value="1"/>
</dbReference>
<dbReference type="InterPro" id="IPR011009">
    <property type="entry name" value="Kinase-like_dom_sf"/>
</dbReference>
<dbReference type="STRING" id="1745343.A0A2J6QPQ1"/>
<organism evidence="6 7">
    <name type="scientific">Hyaloscypha hepaticicola</name>
    <dbReference type="NCBI Taxonomy" id="2082293"/>
    <lineage>
        <taxon>Eukaryota</taxon>
        <taxon>Fungi</taxon>
        <taxon>Dikarya</taxon>
        <taxon>Ascomycota</taxon>
        <taxon>Pezizomycotina</taxon>
        <taxon>Leotiomycetes</taxon>
        <taxon>Helotiales</taxon>
        <taxon>Hyaloscyphaceae</taxon>
        <taxon>Hyaloscypha</taxon>
    </lineage>
</organism>
<dbReference type="PROSITE" id="PS00107">
    <property type="entry name" value="PROTEIN_KINASE_ATP"/>
    <property type="match status" value="1"/>
</dbReference>
<feature type="region of interest" description="Disordered" evidence="4">
    <location>
        <begin position="1"/>
        <end position="21"/>
    </location>
</feature>
<feature type="binding site" evidence="3">
    <location>
        <position position="132"/>
    </location>
    <ligand>
        <name>ATP</name>
        <dbReference type="ChEBI" id="CHEBI:30616"/>
    </ligand>
</feature>
<reference evidence="6 7" key="1">
    <citation type="submission" date="2016-05" db="EMBL/GenBank/DDBJ databases">
        <title>A degradative enzymes factory behind the ericoid mycorrhizal symbiosis.</title>
        <authorList>
            <consortium name="DOE Joint Genome Institute"/>
            <person name="Martino E."/>
            <person name="Morin E."/>
            <person name="Grelet G."/>
            <person name="Kuo A."/>
            <person name="Kohler A."/>
            <person name="Daghino S."/>
            <person name="Barry K."/>
            <person name="Choi C."/>
            <person name="Cichocki N."/>
            <person name="Clum A."/>
            <person name="Copeland A."/>
            <person name="Hainaut M."/>
            <person name="Haridas S."/>
            <person name="Labutti K."/>
            <person name="Lindquist E."/>
            <person name="Lipzen A."/>
            <person name="Khouja H.-R."/>
            <person name="Murat C."/>
            <person name="Ohm R."/>
            <person name="Olson A."/>
            <person name="Spatafora J."/>
            <person name="Veneault-Fourrey C."/>
            <person name="Henrissat B."/>
            <person name="Grigoriev I."/>
            <person name="Martin F."/>
            <person name="Perotto S."/>
        </authorList>
    </citation>
    <scope>NUCLEOTIDE SEQUENCE [LARGE SCALE GENOMIC DNA]</scope>
    <source>
        <strain evidence="6 7">UAMH 7357</strain>
    </source>
</reference>
<sequence length="750" mass="82977">MDQSIKSPFAGGCEPPGHAGDITKKEAEAGILPSHGISLDVPGVSELGRPPIIQHLSAPAYQSPLRHHRRTPSQHRTIKETLNAHSEYTNNEEDGKAEHHINQYIIKDEIGRGSFGAVHLAVDQYGTEYAVKEFSKSRLRKRAQSNILRRPHSAKRAGHLAAGTGLNAPLHRHSALDIHDDEEHGNPLYLIKEEIAIMKKLNHPNLVSLIEVLDDPEEDSLYMVLEMCKKGVVMKVGLNDKADPYDSECCRHWFRDLILGIEYLHAQGVVHRDIKPDNLLLTEDDVLKIVDFGVSEMFEKESEMLTAKSAGSPAFLPPELCVTKHGDISGKAADIWSMGVSLYCLRFGCIPFERSGVLELYEAIRNDQPAMESDHEPEFADLMRKILEKDPAKRIKMPELREHPWVTKNGTDPLLSTEENIADLVEPPSELEVNHAITIKMRNLLAVMKAVQKFRALIDQKRPTILSTALGKGIRTLHPSENMDGQSEPALRKSRSSDLDERRRVETALASEGVHHDILPQDANLHRGMGSRMDSSVTMIDAPAESQEHHQGHKISAGELPGHPEVHRQESGEKGHAHDPLDEVPLFLGIGTGGIDSLDAPLKDVVAESPTAAEFSIYDTAYQQEVDRIRAAQGKTATVYLTRRVDSKKKYKEDENMVDAPSAAEVKSSLPHQGFKGLLDKAREKAAEPEVAVEERLEASSGGFAAVAAKAIENTRALGKEVSDKGGDVLGNVWQKATEKAKERREQNET</sequence>
<dbReference type="PROSITE" id="PS00108">
    <property type="entry name" value="PROTEIN_KINASE_ST"/>
    <property type="match status" value="1"/>
</dbReference>
<dbReference type="InterPro" id="IPR008271">
    <property type="entry name" value="Ser/Thr_kinase_AS"/>
</dbReference>
<evidence type="ECO:0000256" key="1">
    <source>
        <dbReference type="ARBA" id="ARBA00022741"/>
    </source>
</evidence>
<evidence type="ECO:0000256" key="4">
    <source>
        <dbReference type="SAM" id="MobiDB-lite"/>
    </source>
</evidence>